<name>A0A9P7DB14_9AGAM</name>
<dbReference type="EMBL" id="JABBWE010000098">
    <property type="protein sequence ID" value="KAG1786079.1"/>
    <property type="molecule type" value="Genomic_DNA"/>
</dbReference>
<dbReference type="GeneID" id="64598132"/>
<evidence type="ECO:0000313" key="2">
    <source>
        <dbReference type="Proteomes" id="UP000719766"/>
    </source>
</evidence>
<evidence type="ECO:0000313" key="1">
    <source>
        <dbReference type="EMBL" id="KAG1786079.1"/>
    </source>
</evidence>
<evidence type="ECO:0008006" key="3">
    <source>
        <dbReference type="Google" id="ProtNLM"/>
    </source>
</evidence>
<dbReference type="Gene3D" id="1.20.1280.50">
    <property type="match status" value="1"/>
</dbReference>
<dbReference type="RefSeq" id="XP_041153557.1">
    <property type="nucleotide sequence ID" value="XM_041304368.1"/>
</dbReference>
<proteinExistence type="predicted"/>
<dbReference type="CDD" id="cd09917">
    <property type="entry name" value="F-box_SF"/>
    <property type="match status" value="1"/>
</dbReference>
<dbReference type="Proteomes" id="UP000719766">
    <property type="component" value="Unassembled WGS sequence"/>
</dbReference>
<protein>
    <recommendedName>
        <fullName evidence="3">F-box domain-containing protein</fullName>
    </recommendedName>
</protein>
<accession>A0A9P7DB14</accession>
<dbReference type="OrthoDB" id="2627453at2759"/>
<keyword evidence="2" id="KW-1185">Reference proteome</keyword>
<dbReference type="AlphaFoldDB" id="A0A9P7DB14"/>
<dbReference type="PROSITE" id="PS51257">
    <property type="entry name" value="PROKAR_LIPOPROTEIN"/>
    <property type="match status" value="1"/>
</dbReference>
<organism evidence="1 2">
    <name type="scientific">Suillus plorans</name>
    <dbReference type="NCBI Taxonomy" id="116603"/>
    <lineage>
        <taxon>Eukaryota</taxon>
        <taxon>Fungi</taxon>
        <taxon>Dikarya</taxon>
        <taxon>Basidiomycota</taxon>
        <taxon>Agaricomycotina</taxon>
        <taxon>Agaricomycetes</taxon>
        <taxon>Agaricomycetidae</taxon>
        <taxon>Boletales</taxon>
        <taxon>Suillineae</taxon>
        <taxon>Suillaceae</taxon>
        <taxon>Suillus</taxon>
    </lineage>
</organism>
<sequence>MDDEIKPKSALSFLVDELWIYVLGFLSCTDILRCTSVCKALRQTYMSSSELQYIVELGGQCLLPTSNTDDHTPIYKRLQRLRDKAHAWLKFDAYAFQTVIPSISFSGIQKYITGEHFYMWNYHDNLVAISPIPSNLLSQRTIEHHWSPRTLCPFPGAERRIVLMDPAQNLFAIAYTFHGMTYIYLATLDDGCVHPHAAGPALVLDTPVYEWETKFQCYGRHIALWREFYTHEVGVLWPSDCVWQLQIWDWQHSTTLSSVLNIQTTLFTPTSFCFLGNDRLLVVADNLKLYSIKDMSETPRLLACFLLPFSLVDTEHYHPTMHGSQLRTQAQSMYTSDPEHRLLCLTSWIDKRTICLISTKIFFDIDEVTAITPIPWNHWGPGHIRVVEQKAAHVSITHVSGNRVLLADKMMSERHEYYKLRMMDFSPLAVTNRRGLGRVVKERSTVTVAVQRGPNSEWDDESKYYYSTVETALPYVEVLVSDRKISGLLHDVWMDGDRIYLLDRVVGGTFKPKLEVINIY</sequence>
<reference evidence="1" key="1">
    <citation type="journal article" date="2020" name="New Phytol.">
        <title>Comparative genomics reveals dynamic genome evolution in host specialist ectomycorrhizal fungi.</title>
        <authorList>
            <person name="Lofgren L.A."/>
            <person name="Nguyen N.H."/>
            <person name="Vilgalys R."/>
            <person name="Ruytinx J."/>
            <person name="Liao H.L."/>
            <person name="Branco S."/>
            <person name="Kuo A."/>
            <person name="LaButti K."/>
            <person name="Lipzen A."/>
            <person name="Andreopoulos W."/>
            <person name="Pangilinan J."/>
            <person name="Riley R."/>
            <person name="Hundley H."/>
            <person name="Na H."/>
            <person name="Barry K."/>
            <person name="Grigoriev I.V."/>
            <person name="Stajich J.E."/>
            <person name="Kennedy P.G."/>
        </authorList>
    </citation>
    <scope>NUCLEOTIDE SEQUENCE</scope>
    <source>
        <strain evidence="1">S12</strain>
    </source>
</reference>
<dbReference type="InterPro" id="IPR036047">
    <property type="entry name" value="F-box-like_dom_sf"/>
</dbReference>
<comment type="caution">
    <text evidence="1">The sequence shown here is derived from an EMBL/GenBank/DDBJ whole genome shotgun (WGS) entry which is preliminary data.</text>
</comment>
<dbReference type="SUPFAM" id="SSF81383">
    <property type="entry name" value="F-box domain"/>
    <property type="match status" value="1"/>
</dbReference>
<gene>
    <name evidence="1" type="ORF">HD556DRAFT_1417334</name>
</gene>